<dbReference type="InterPro" id="IPR015422">
    <property type="entry name" value="PyrdxlP-dep_Trfase_small"/>
</dbReference>
<dbReference type="Pfam" id="PF00282">
    <property type="entry name" value="Pyridoxal_deC"/>
    <property type="match status" value="1"/>
</dbReference>
<comment type="cofactor">
    <cofactor evidence="1 5">
        <name>pyridoxal 5'-phosphate</name>
        <dbReference type="ChEBI" id="CHEBI:597326"/>
    </cofactor>
</comment>
<reference evidence="8 9" key="1">
    <citation type="submission" date="2016-07" db="EMBL/GenBank/DDBJ databases">
        <title>Pervasive Adenine N6-methylation of Active Genes in Fungi.</title>
        <authorList>
            <consortium name="DOE Joint Genome Institute"/>
            <person name="Mondo S.J."/>
            <person name="Dannebaum R.O."/>
            <person name="Kuo R.C."/>
            <person name="Labutti K."/>
            <person name="Haridas S."/>
            <person name="Kuo A."/>
            <person name="Salamov A."/>
            <person name="Ahrendt S.R."/>
            <person name="Lipzen A."/>
            <person name="Sullivan W."/>
            <person name="Andreopoulos W.B."/>
            <person name="Clum A."/>
            <person name="Lindquist E."/>
            <person name="Daum C."/>
            <person name="Ramamoorthy G.K."/>
            <person name="Gryganskyi A."/>
            <person name="Culley D."/>
            <person name="Magnuson J.K."/>
            <person name="James T.Y."/>
            <person name="O'Malley M.A."/>
            <person name="Stajich J.E."/>
            <person name="Spatafora J.W."/>
            <person name="Visel A."/>
            <person name="Grigoriev I.V."/>
        </authorList>
    </citation>
    <scope>NUCLEOTIDE SEQUENCE [LARGE SCALE GENOMIC DNA]</scope>
    <source>
        <strain evidence="8 9">JEL800</strain>
    </source>
</reference>
<evidence type="ECO:0000313" key="9">
    <source>
        <dbReference type="Proteomes" id="UP000193642"/>
    </source>
</evidence>
<evidence type="ECO:0000256" key="3">
    <source>
        <dbReference type="ARBA" id="ARBA00022898"/>
    </source>
</evidence>
<comment type="similarity">
    <text evidence="2">Belongs to the group II decarboxylase family.</text>
</comment>
<dbReference type="Pfam" id="PF22379">
    <property type="entry name" value="OB_MCM10"/>
    <property type="match status" value="1"/>
</dbReference>
<dbReference type="InterPro" id="IPR055065">
    <property type="entry name" value="OB_MCM10"/>
</dbReference>
<keyword evidence="4" id="KW-0456">Lyase</keyword>
<evidence type="ECO:0000256" key="1">
    <source>
        <dbReference type="ARBA" id="ARBA00001933"/>
    </source>
</evidence>
<evidence type="ECO:0000256" key="6">
    <source>
        <dbReference type="SAM" id="MobiDB-lite"/>
    </source>
</evidence>
<dbReference type="Gene3D" id="2.40.50.140">
    <property type="entry name" value="Nucleic acid-binding proteins"/>
    <property type="match status" value="1"/>
</dbReference>
<dbReference type="PANTHER" id="PTHR11999:SF165">
    <property type="entry name" value="DECARBOXYLASE, PUTATIVE (AFU_ORTHOLOGUE AFUA_2G04980)-RELATED"/>
    <property type="match status" value="1"/>
</dbReference>
<dbReference type="OrthoDB" id="2161780at2759"/>
<gene>
    <name evidence="8" type="ORF">BCR33DRAFT_733500</name>
</gene>
<dbReference type="Proteomes" id="UP000193642">
    <property type="component" value="Unassembled WGS sequence"/>
</dbReference>
<dbReference type="STRING" id="329046.A0A1Y2CYQ9"/>
<keyword evidence="9" id="KW-1185">Reference proteome</keyword>
<dbReference type="GO" id="GO:0019752">
    <property type="term" value="P:carboxylic acid metabolic process"/>
    <property type="evidence" value="ECO:0007669"/>
    <property type="project" value="InterPro"/>
</dbReference>
<feature type="region of interest" description="Disordered" evidence="6">
    <location>
        <begin position="22"/>
        <end position="51"/>
    </location>
</feature>
<feature type="modified residue" description="N6-(pyridoxal phosphate)lysine" evidence="5">
    <location>
        <position position="752"/>
    </location>
</feature>
<comment type="caution">
    <text evidence="8">The sequence shown here is derived from an EMBL/GenBank/DDBJ whole genome shotgun (WGS) entry which is preliminary data.</text>
</comment>
<dbReference type="Gene3D" id="3.40.640.10">
    <property type="entry name" value="Type I PLP-dependent aspartate aminotransferase-like (Major domain)"/>
    <property type="match status" value="1"/>
</dbReference>
<dbReference type="InterPro" id="IPR015424">
    <property type="entry name" value="PyrdxlP-dep_Trfase"/>
</dbReference>
<dbReference type="GO" id="GO:0030170">
    <property type="term" value="F:pyridoxal phosphate binding"/>
    <property type="evidence" value="ECO:0007669"/>
    <property type="project" value="InterPro"/>
</dbReference>
<dbReference type="AlphaFoldDB" id="A0A1Y2CYQ9"/>
<dbReference type="Gene3D" id="3.90.1150.10">
    <property type="entry name" value="Aspartate Aminotransferase, domain 1"/>
    <property type="match status" value="1"/>
</dbReference>
<evidence type="ECO:0000256" key="5">
    <source>
        <dbReference type="PIRSR" id="PIRSR602129-50"/>
    </source>
</evidence>
<dbReference type="GO" id="GO:0016740">
    <property type="term" value="F:transferase activity"/>
    <property type="evidence" value="ECO:0007669"/>
    <property type="project" value="UniProtKB-KW"/>
</dbReference>
<sequence length="955" mass="102132">MQEEADGSSRIRYASAAASSVLAMAHPPKQSKEKLSNTTSQPPLSTSSSSSVAFIPASSLPLSIAIAKRQKWEDEPVPVSAFDDNDPLAYLHRLKQHQQALGSIDDAVARTSNFRDRASSLGPHQQTSTPRYSTHDPTIECFSGLRLKLSCLHFLLPSTHILNRNRLVSNQSFETLLTSRLYIPLPNLTSSLTDADIQGDWVTVAVVLSKSAPRMSQNQQHYVVMRLGDLKSNTTVNAFLFGRVFEKWGVSTEKGGIGAGEVIGVLNPKILPVTEKSSVMGIDIDDAGKLLHLGTSMDSVQCKFTSKGNDPKPCFTLIDGTGSTRIGSPTKPKLAPAQRDQGTYLWTDGIQVSTNGSDGRGVNLLAPTEGGVKGVQPLTKEFHFIEVTTAEKQNVSNVFSKDALQRLGFDPTTGKDVVAGGNGGSSGGSSPVKQIAKPIPSKKSVVVAKPVPSLRVDQETIRAYILAVVASRTSVSGSYVRPTPEAMEAALRDLPRTLPSDGLGLEATSKLLLERIAPACIDAKCPTYFGFVTGGVTPAAALADIVVGVLDQNVQVHLPNDSIATTVEILALDMAADLMHIDSRTKFIGKTCTTGATASNILGLACGREAVVSKILKKSGEEYSVADDGLFGACRVVVLHVHGHASIAKAASLLGIGRKNCINMATSPSSCSFDLDELGQALAIYRREGTGVIVVASYGEVNTGRFTSNIPELRALCDSFGCWLHIDAAFGSFAPESTHLHLADSVTSDAHKWLNVPYDCGLFYTHSLDLLQRVCTPSFDLLGGGPAYLAAPPSSFNEINAASPLTVGIENSRRFRALPLYASLVSLGRSGYQDIFTRNIHFAQQIACWIQESREYVLLNGPYKDVSNIVLFAAANEQEGGTAVEFQGSAGNSKLVEAINSTRKMYVTGTSRNSRPAVRLAVSNWQTGSKEGEPDTDFTMVTSILKDLCEAQSKL</sequence>
<accession>A0A1Y2CYQ9</accession>
<proteinExistence type="inferred from homology"/>
<dbReference type="SUPFAM" id="SSF53383">
    <property type="entry name" value="PLP-dependent transferases"/>
    <property type="match status" value="1"/>
</dbReference>
<keyword evidence="3 5" id="KW-0663">Pyridoxal phosphate</keyword>
<organism evidence="8 9">
    <name type="scientific">Rhizoclosmatium globosum</name>
    <dbReference type="NCBI Taxonomy" id="329046"/>
    <lineage>
        <taxon>Eukaryota</taxon>
        <taxon>Fungi</taxon>
        <taxon>Fungi incertae sedis</taxon>
        <taxon>Chytridiomycota</taxon>
        <taxon>Chytridiomycota incertae sedis</taxon>
        <taxon>Chytridiomycetes</taxon>
        <taxon>Chytridiales</taxon>
        <taxon>Chytriomycetaceae</taxon>
        <taxon>Rhizoclosmatium</taxon>
    </lineage>
</organism>
<evidence type="ECO:0000256" key="2">
    <source>
        <dbReference type="ARBA" id="ARBA00009533"/>
    </source>
</evidence>
<evidence type="ECO:0000313" key="8">
    <source>
        <dbReference type="EMBL" id="ORY51964.1"/>
    </source>
</evidence>
<protein>
    <submittedName>
        <fullName evidence="8">PLP-dependent transferase</fullName>
    </submittedName>
</protein>
<dbReference type="InterPro" id="IPR002129">
    <property type="entry name" value="PyrdxlP-dep_de-COase"/>
</dbReference>
<evidence type="ECO:0000259" key="7">
    <source>
        <dbReference type="Pfam" id="PF22379"/>
    </source>
</evidence>
<dbReference type="GO" id="GO:0005737">
    <property type="term" value="C:cytoplasm"/>
    <property type="evidence" value="ECO:0007669"/>
    <property type="project" value="TreeGrafter"/>
</dbReference>
<dbReference type="InterPro" id="IPR012340">
    <property type="entry name" value="NA-bd_OB-fold"/>
</dbReference>
<dbReference type="InterPro" id="IPR010977">
    <property type="entry name" value="Aromatic_deC"/>
</dbReference>
<name>A0A1Y2CYQ9_9FUNG</name>
<dbReference type="EMBL" id="MCGO01000004">
    <property type="protein sequence ID" value="ORY51964.1"/>
    <property type="molecule type" value="Genomic_DNA"/>
</dbReference>
<feature type="compositionally biased region" description="Low complexity" evidence="6">
    <location>
        <begin position="36"/>
        <end position="51"/>
    </location>
</feature>
<dbReference type="InterPro" id="IPR015421">
    <property type="entry name" value="PyrdxlP-dep_Trfase_major"/>
</dbReference>
<dbReference type="GO" id="GO:0016831">
    <property type="term" value="F:carboxy-lyase activity"/>
    <property type="evidence" value="ECO:0007669"/>
    <property type="project" value="TreeGrafter"/>
</dbReference>
<evidence type="ECO:0000256" key="4">
    <source>
        <dbReference type="ARBA" id="ARBA00023239"/>
    </source>
</evidence>
<feature type="domain" description="MCM10 OB-fold" evidence="7">
    <location>
        <begin position="164"/>
        <end position="291"/>
    </location>
</feature>
<keyword evidence="8" id="KW-0808">Transferase</keyword>
<dbReference type="PANTHER" id="PTHR11999">
    <property type="entry name" value="GROUP II PYRIDOXAL-5-PHOSPHATE DECARBOXYLASE"/>
    <property type="match status" value="1"/>
</dbReference>